<dbReference type="SMART" id="SM00847">
    <property type="entry name" value="HA2"/>
    <property type="match status" value="1"/>
</dbReference>
<keyword evidence="7" id="KW-0067">ATP-binding</keyword>
<dbReference type="Pfam" id="PF07717">
    <property type="entry name" value="OB_NTP_bind"/>
    <property type="match status" value="1"/>
</dbReference>
<evidence type="ECO:0000256" key="6">
    <source>
        <dbReference type="ARBA" id="ARBA00022806"/>
    </source>
</evidence>
<evidence type="ECO:0000256" key="8">
    <source>
        <dbReference type="ARBA" id="ARBA00023187"/>
    </source>
</evidence>
<keyword evidence="8" id="KW-0508">mRNA splicing</keyword>
<evidence type="ECO:0000256" key="3">
    <source>
        <dbReference type="ARBA" id="ARBA00022728"/>
    </source>
</evidence>
<dbReference type="GO" id="GO:0003724">
    <property type="term" value="F:RNA helicase activity"/>
    <property type="evidence" value="ECO:0007669"/>
    <property type="project" value="UniProtKB-EC"/>
</dbReference>
<gene>
    <name evidence="12" type="ORF">WJX81_001973</name>
</gene>
<accession>A0AAW1RVY0</accession>
<dbReference type="PROSITE" id="PS51194">
    <property type="entry name" value="HELICASE_CTER"/>
    <property type="match status" value="1"/>
</dbReference>
<dbReference type="GO" id="GO:0005681">
    <property type="term" value="C:spliceosomal complex"/>
    <property type="evidence" value="ECO:0007669"/>
    <property type="project" value="UniProtKB-KW"/>
</dbReference>
<dbReference type="GO" id="GO:0005730">
    <property type="term" value="C:nucleolus"/>
    <property type="evidence" value="ECO:0007669"/>
    <property type="project" value="TreeGrafter"/>
</dbReference>
<dbReference type="Pfam" id="PF04408">
    <property type="entry name" value="WHD_HA2"/>
    <property type="match status" value="1"/>
</dbReference>
<evidence type="ECO:0000256" key="1">
    <source>
        <dbReference type="ARBA" id="ARBA00012552"/>
    </source>
</evidence>
<dbReference type="PANTHER" id="PTHR18934:SF118">
    <property type="entry name" value="ATP-DEPENDENT RNA HELICASE DHX33"/>
    <property type="match status" value="1"/>
</dbReference>
<feature type="domain" description="Helicase C-terminal" evidence="11">
    <location>
        <begin position="228"/>
        <end position="405"/>
    </location>
</feature>
<evidence type="ECO:0000259" key="10">
    <source>
        <dbReference type="PROSITE" id="PS51192"/>
    </source>
</evidence>
<name>A0AAW1RVY0_9CHLO</name>
<dbReference type="SMART" id="SM00487">
    <property type="entry name" value="DEXDc"/>
    <property type="match status" value="1"/>
</dbReference>
<dbReference type="InterPro" id="IPR014001">
    <property type="entry name" value="Helicase_ATP-bd"/>
</dbReference>
<dbReference type="Gene3D" id="3.40.50.300">
    <property type="entry name" value="P-loop containing nucleotide triphosphate hydrolases"/>
    <property type="match status" value="2"/>
</dbReference>
<proteinExistence type="predicted"/>
<dbReference type="CDD" id="cd18791">
    <property type="entry name" value="SF2_C_RHA"/>
    <property type="match status" value="1"/>
</dbReference>
<dbReference type="Pfam" id="PF21010">
    <property type="entry name" value="HA2_C"/>
    <property type="match status" value="1"/>
</dbReference>
<dbReference type="InterPro" id="IPR011709">
    <property type="entry name" value="DEAD-box_helicase_OB_fold"/>
</dbReference>
<dbReference type="InterPro" id="IPR007502">
    <property type="entry name" value="Helicase-assoc_dom"/>
</dbReference>
<dbReference type="Gene3D" id="1.20.120.1080">
    <property type="match status" value="1"/>
</dbReference>
<sequence length="666" mass="70655">MGAGGNKRAREALDAAAAQSLRASLQAAREALPIWAARAQLVEEVRCCTALVLVGETGSGKTTQLPQFLLAAGLAQGGMIGVTQPRRVAATSVARRVAQEMGVALGAEVGYTIRFDDVSSGATRIKYLTDGMLLREALADPLLRRYKVIVLDEAHERTMQTDILFGLIKGVQARRKGDLRLVVMSATLDAAKFVTYFAGSKAAYLQGRQFPVQVLYTAAPEESYLDAALATVMQVHAEEAPGDVLVFLTGQDEIESLARLINARAAVASKEAGGIALQVVPIYAALPPEQQARVFEPAPDGARKVVLATNIAETSITIPGVRYVVDPGLIKARSYNARLGSDSLQVVPTSQAQARQRSGRAGREAPGKAFRLYTEAAFQALPPTTEPEIRRSPLAGMALQLLALGVTDLPAFDFMDKPPMGALMRALEQLLALGALDADGRLTQPLGRRMARLPVDPAFAKVLLAGAETCCAEEALTVVAMVSTDPVFTNPGQQRDAAAAARRRFVSPLGDHLTLLNVFQAYLLVGKAGRGRWCAEHHVSARALRKAADIRAQLAGHLTALELQAGASGAPGAPGDATDRLRRALVAGLFSHAAVALPDGTFKVLASGQAVALHPSSVLCGKRPACIVFDELLRTTRDYARQVTAIDAAWLPELAPIFFARHAQGG</sequence>
<dbReference type="CDD" id="cd17978">
    <property type="entry name" value="DEXHc_DHX33"/>
    <property type="match status" value="1"/>
</dbReference>
<dbReference type="FunFam" id="3.40.50.300:FF:000007">
    <property type="entry name" value="Pre-mRNA-splicing factor ATP-dependent RNA helicase"/>
    <property type="match status" value="1"/>
</dbReference>
<dbReference type="InterPro" id="IPR049945">
    <property type="entry name" value="AAA_22"/>
</dbReference>
<dbReference type="GO" id="GO:0003725">
    <property type="term" value="F:double-stranded RNA binding"/>
    <property type="evidence" value="ECO:0007669"/>
    <property type="project" value="TreeGrafter"/>
</dbReference>
<dbReference type="FunFam" id="3.40.50.300:FF:000615">
    <property type="entry name" value="pre-mRNA-splicing factor ATP-dependent RNA helicase DEAH7"/>
    <property type="match status" value="1"/>
</dbReference>
<dbReference type="Pfam" id="PF00271">
    <property type="entry name" value="Helicase_C"/>
    <property type="match status" value="1"/>
</dbReference>
<evidence type="ECO:0000256" key="7">
    <source>
        <dbReference type="ARBA" id="ARBA00022840"/>
    </source>
</evidence>
<feature type="domain" description="Helicase ATP-binding" evidence="10">
    <location>
        <begin position="42"/>
        <end position="206"/>
    </location>
</feature>
<evidence type="ECO:0000256" key="9">
    <source>
        <dbReference type="ARBA" id="ARBA00047984"/>
    </source>
</evidence>
<keyword evidence="5" id="KW-0378">Hydrolase</keyword>
<dbReference type="EMBL" id="JALJOU010000019">
    <property type="protein sequence ID" value="KAK9838275.1"/>
    <property type="molecule type" value="Genomic_DNA"/>
</dbReference>
<protein>
    <recommendedName>
        <fullName evidence="1">RNA helicase</fullName>
        <ecNumber evidence="1">3.6.4.13</ecNumber>
    </recommendedName>
</protein>
<evidence type="ECO:0000256" key="5">
    <source>
        <dbReference type="ARBA" id="ARBA00022801"/>
    </source>
</evidence>
<dbReference type="GO" id="GO:0016887">
    <property type="term" value="F:ATP hydrolysis activity"/>
    <property type="evidence" value="ECO:0007669"/>
    <property type="project" value="InterPro"/>
</dbReference>
<evidence type="ECO:0000313" key="12">
    <source>
        <dbReference type="EMBL" id="KAK9838275.1"/>
    </source>
</evidence>
<dbReference type="GO" id="GO:0008380">
    <property type="term" value="P:RNA splicing"/>
    <property type="evidence" value="ECO:0007669"/>
    <property type="project" value="UniProtKB-KW"/>
</dbReference>
<comment type="catalytic activity">
    <reaction evidence="9">
        <text>ATP + H2O = ADP + phosphate + H(+)</text>
        <dbReference type="Rhea" id="RHEA:13065"/>
        <dbReference type="ChEBI" id="CHEBI:15377"/>
        <dbReference type="ChEBI" id="CHEBI:15378"/>
        <dbReference type="ChEBI" id="CHEBI:30616"/>
        <dbReference type="ChEBI" id="CHEBI:43474"/>
        <dbReference type="ChEBI" id="CHEBI:456216"/>
        <dbReference type="EC" id="3.6.4.13"/>
    </reaction>
</comment>
<dbReference type="GO" id="GO:0006397">
    <property type="term" value="P:mRNA processing"/>
    <property type="evidence" value="ECO:0007669"/>
    <property type="project" value="UniProtKB-KW"/>
</dbReference>
<dbReference type="GO" id="GO:0005524">
    <property type="term" value="F:ATP binding"/>
    <property type="evidence" value="ECO:0007669"/>
    <property type="project" value="UniProtKB-KW"/>
</dbReference>
<dbReference type="GO" id="GO:0045943">
    <property type="term" value="P:positive regulation of transcription by RNA polymerase I"/>
    <property type="evidence" value="ECO:0007669"/>
    <property type="project" value="TreeGrafter"/>
</dbReference>
<keyword evidence="6" id="KW-0347">Helicase</keyword>
<organism evidence="12 13">
    <name type="scientific">Elliptochloris bilobata</name>
    <dbReference type="NCBI Taxonomy" id="381761"/>
    <lineage>
        <taxon>Eukaryota</taxon>
        <taxon>Viridiplantae</taxon>
        <taxon>Chlorophyta</taxon>
        <taxon>core chlorophytes</taxon>
        <taxon>Trebouxiophyceae</taxon>
        <taxon>Trebouxiophyceae incertae sedis</taxon>
        <taxon>Elliptochloris clade</taxon>
        <taxon>Elliptochloris</taxon>
    </lineage>
</organism>
<evidence type="ECO:0000313" key="13">
    <source>
        <dbReference type="Proteomes" id="UP001445335"/>
    </source>
</evidence>
<dbReference type="SUPFAM" id="SSF52540">
    <property type="entry name" value="P-loop containing nucleoside triphosphate hydrolases"/>
    <property type="match status" value="1"/>
</dbReference>
<dbReference type="PANTHER" id="PTHR18934">
    <property type="entry name" value="ATP-DEPENDENT RNA HELICASE"/>
    <property type="match status" value="1"/>
</dbReference>
<keyword evidence="13" id="KW-1185">Reference proteome</keyword>
<dbReference type="Pfam" id="PF13401">
    <property type="entry name" value="AAA_22"/>
    <property type="match status" value="1"/>
</dbReference>
<keyword evidence="3" id="KW-0747">Spliceosome</keyword>
<dbReference type="PROSITE" id="PS51192">
    <property type="entry name" value="HELICASE_ATP_BIND_1"/>
    <property type="match status" value="1"/>
</dbReference>
<dbReference type="Proteomes" id="UP001445335">
    <property type="component" value="Unassembled WGS sequence"/>
</dbReference>
<dbReference type="InterPro" id="IPR027417">
    <property type="entry name" value="P-loop_NTPase"/>
</dbReference>
<evidence type="ECO:0000256" key="4">
    <source>
        <dbReference type="ARBA" id="ARBA00022741"/>
    </source>
</evidence>
<evidence type="ECO:0000256" key="2">
    <source>
        <dbReference type="ARBA" id="ARBA00022664"/>
    </source>
</evidence>
<dbReference type="InterPro" id="IPR001650">
    <property type="entry name" value="Helicase_C-like"/>
</dbReference>
<dbReference type="AlphaFoldDB" id="A0AAW1RVY0"/>
<keyword evidence="2" id="KW-0507">mRNA processing</keyword>
<dbReference type="EC" id="3.6.4.13" evidence="1"/>
<evidence type="ECO:0000259" key="11">
    <source>
        <dbReference type="PROSITE" id="PS51194"/>
    </source>
</evidence>
<dbReference type="InterPro" id="IPR048333">
    <property type="entry name" value="HA2_WH"/>
</dbReference>
<comment type="caution">
    <text evidence="12">The sequence shown here is derived from an EMBL/GenBank/DDBJ whole genome shotgun (WGS) entry which is preliminary data.</text>
</comment>
<keyword evidence="4" id="KW-0547">Nucleotide-binding</keyword>
<reference evidence="12 13" key="1">
    <citation type="journal article" date="2024" name="Nat. Commun.">
        <title>Phylogenomics reveals the evolutionary origins of lichenization in chlorophyte algae.</title>
        <authorList>
            <person name="Puginier C."/>
            <person name="Libourel C."/>
            <person name="Otte J."/>
            <person name="Skaloud P."/>
            <person name="Haon M."/>
            <person name="Grisel S."/>
            <person name="Petersen M."/>
            <person name="Berrin J.G."/>
            <person name="Delaux P.M."/>
            <person name="Dal Grande F."/>
            <person name="Keller J."/>
        </authorList>
    </citation>
    <scope>NUCLEOTIDE SEQUENCE [LARGE SCALE GENOMIC DNA]</scope>
    <source>
        <strain evidence="12 13">SAG 245.80</strain>
    </source>
</reference>
<dbReference type="SMART" id="SM00490">
    <property type="entry name" value="HELICc"/>
    <property type="match status" value="1"/>
</dbReference>